<dbReference type="InterPro" id="IPR000209">
    <property type="entry name" value="Peptidase_S8/S53_dom"/>
</dbReference>
<comment type="similarity">
    <text evidence="4">Belongs to the peptidase S8 family.</text>
</comment>
<keyword evidence="1 4" id="KW-0645">Protease</keyword>
<evidence type="ECO:0000313" key="10">
    <source>
        <dbReference type="Proteomes" id="UP000694460"/>
    </source>
</evidence>
<feature type="active site" description="Charge relay system" evidence="4">
    <location>
        <position position="102"/>
    </location>
</feature>
<feature type="active site" description="Charge relay system" evidence="4">
    <location>
        <position position="432"/>
    </location>
</feature>
<dbReference type="Gene3D" id="3.40.50.200">
    <property type="entry name" value="Peptidase S8/S53 domain"/>
    <property type="match status" value="1"/>
</dbReference>
<dbReference type="Pfam" id="PF00082">
    <property type="entry name" value="Peptidase_S8"/>
    <property type="match status" value="1"/>
</dbReference>
<keyword evidence="7" id="KW-0732">Signal</keyword>
<feature type="domain" description="Peptidase S8/S53" evidence="8">
    <location>
        <begin position="234"/>
        <end position="479"/>
    </location>
</feature>
<keyword evidence="3 4" id="KW-0720">Serine protease</keyword>
<protein>
    <submittedName>
        <fullName evidence="9">Membrane-anchored mycosin MYCP</fullName>
        <ecNumber evidence="9">3.4.21.-</ecNumber>
    </submittedName>
</protein>
<dbReference type="Proteomes" id="UP000694460">
    <property type="component" value="Unassembled WGS sequence"/>
</dbReference>
<dbReference type="InterPro" id="IPR015500">
    <property type="entry name" value="Peptidase_S8_subtilisin-rel"/>
</dbReference>
<feature type="chain" id="PRO_5046897860" evidence="7">
    <location>
        <begin position="33"/>
        <end position="561"/>
    </location>
</feature>
<keyword evidence="10" id="KW-1185">Reference proteome</keyword>
<gene>
    <name evidence="9" type="ORF">JOF57_006166</name>
</gene>
<feature type="active site" description="Charge relay system" evidence="4">
    <location>
        <position position="135"/>
    </location>
</feature>
<evidence type="ECO:0000256" key="5">
    <source>
        <dbReference type="SAM" id="MobiDB-lite"/>
    </source>
</evidence>
<keyword evidence="2 4" id="KW-0378">Hydrolase</keyword>
<dbReference type="PANTHER" id="PTHR42884">
    <property type="entry name" value="PROPROTEIN CONVERTASE SUBTILISIN/KEXIN-RELATED"/>
    <property type="match status" value="1"/>
</dbReference>
<evidence type="ECO:0000256" key="7">
    <source>
        <dbReference type="SAM" id="SignalP"/>
    </source>
</evidence>
<proteinExistence type="inferred from homology"/>
<keyword evidence="6" id="KW-0472">Membrane</keyword>
<evidence type="ECO:0000256" key="6">
    <source>
        <dbReference type="SAM" id="Phobius"/>
    </source>
</evidence>
<feature type="transmembrane region" description="Helical" evidence="6">
    <location>
        <begin position="520"/>
        <end position="538"/>
    </location>
</feature>
<dbReference type="InterPro" id="IPR036852">
    <property type="entry name" value="Peptidase_S8/S53_dom_sf"/>
</dbReference>
<dbReference type="PROSITE" id="PS51892">
    <property type="entry name" value="SUBTILASE"/>
    <property type="match status" value="1"/>
</dbReference>
<sequence length="561" mass="56880">MNSRIRRGCRVGLAAGLITTVVAVCDTGAAWAVEPPVVPPGPAPADPEPGPAEPMKQVAGCVQTAELPGSDFRELPPPLQMLDMPAAWKESTGAGVVVGIIDTGVAPQPRLPHLVAGGDYVMGRYGDGLSDCDAHGTLIASLIGAAPSGAPLPVRPVDAAPPPPLEGAPQPVPIPPPPPPPTVTVTATVTQPPPPPPPPPPPGDAPPPEAAPAWGPAPAVPAPASPPPGGGPDGVIGIAPDATLISIRQTAQTFGFAEPKFGENTQDVRRVGDIHGMAQAVVHMANLGAKVINISVVACISAAKPADLTELGAALRYAAVDRDVVIVTAAGNAGTEQCKDQNPEPSPNTPGDPLGWNTVRTIAAPAIFDQFVLTVAATDSSGTPLTGEAASLHGPWVGLAAPGTDTVGLSPDGKVVNASIDGDKLKPIVGSSFAAAYTTGVAALVRAKFKDLSAHQVIRRLQATATPPAGGRDTVVGYGVLDPVAALTWDVPPGDWLAPGVDMPLRHKPAPPAPDPRPRWGAAAVAGIAAMVIGAAAWGMTVMRRRRRAETSAGAWEDRWL</sequence>
<keyword evidence="6" id="KW-1133">Transmembrane helix</keyword>
<organism evidence="9 10">
    <name type="scientific">Mycolicibacterium lutetiense</name>
    <dbReference type="NCBI Taxonomy" id="1641992"/>
    <lineage>
        <taxon>Bacteria</taxon>
        <taxon>Bacillati</taxon>
        <taxon>Actinomycetota</taxon>
        <taxon>Actinomycetes</taxon>
        <taxon>Mycobacteriales</taxon>
        <taxon>Mycobacteriaceae</taxon>
        <taxon>Mycolicibacterium</taxon>
    </lineage>
</organism>
<dbReference type="EC" id="3.4.21.-" evidence="9"/>
<feature type="region of interest" description="Disordered" evidence="5">
    <location>
        <begin position="153"/>
        <end position="234"/>
    </location>
</feature>
<dbReference type="SUPFAM" id="SSF52743">
    <property type="entry name" value="Subtilisin-like"/>
    <property type="match status" value="1"/>
</dbReference>
<feature type="compositionally biased region" description="Pro residues" evidence="5">
    <location>
        <begin position="218"/>
        <end position="230"/>
    </location>
</feature>
<name>A0ABS5A3A9_9MYCO</name>
<dbReference type="RefSeq" id="WP_209923848.1">
    <property type="nucleotide sequence ID" value="NZ_JAGIOP010000003.1"/>
</dbReference>
<evidence type="ECO:0000256" key="3">
    <source>
        <dbReference type="ARBA" id="ARBA00022825"/>
    </source>
</evidence>
<evidence type="ECO:0000256" key="4">
    <source>
        <dbReference type="PROSITE-ProRule" id="PRU01240"/>
    </source>
</evidence>
<dbReference type="GO" id="GO:0016787">
    <property type="term" value="F:hydrolase activity"/>
    <property type="evidence" value="ECO:0007669"/>
    <property type="project" value="UniProtKB-KW"/>
</dbReference>
<reference evidence="9 10" key="1">
    <citation type="submission" date="2021-03" db="EMBL/GenBank/DDBJ databases">
        <title>Sequencing the genomes of 1000 actinobacteria strains.</title>
        <authorList>
            <person name="Klenk H.-P."/>
        </authorList>
    </citation>
    <scope>NUCLEOTIDE SEQUENCE [LARGE SCALE GENOMIC DNA]</scope>
    <source>
        <strain evidence="9 10">DSM 46713</strain>
    </source>
</reference>
<dbReference type="EMBL" id="JAGIOP010000003">
    <property type="protein sequence ID" value="MBP2456190.1"/>
    <property type="molecule type" value="Genomic_DNA"/>
</dbReference>
<keyword evidence="6" id="KW-0812">Transmembrane</keyword>
<dbReference type="PANTHER" id="PTHR42884:SF14">
    <property type="entry name" value="NEUROENDOCRINE CONVERTASE 1"/>
    <property type="match status" value="1"/>
</dbReference>
<evidence type="ECO:0000313" key="9">
    <source>
        <dbReference type="EMBL" id="MBP2456190.1"/>
    </source>
</evidence>
<feature type="compositionally biased region" description="Pro residues" evidence="5">
    <location>
        <begin position="191"/>
        <end position="210"/>
    </location>
</feature>
<dbReference type="PRINTS" id="PR00723">
    <property type="entry name" value="SUBTILISIN"/>
</dbReference>
<feature type="compositionally biased region" description="Pro residues" evidence="5">
    <location>
        <begin position="159"/>
        <end position="182"/>
    </location>
</feature>
<evidence type="ECO:0000259" key="8">
    <source>
        <dbReference type="Pfam" id="PF00082"/>
    </source>
</evidence>
<feature type="signal peptide" evidence="7">
    <location>
        <begin position="1"/>
        <end position="32"/>
    </location>
</feature>
<accession>A0ABS5A3A9</accession>
<comment type="caution">
    <text evidence="9">The sequence shown here is derived from an EMBL/GenBank/DDBJ whole genome shotgun (WGS) entry which is preliminary data.</text>
</comment>
<evidence type="ECO:0000256" key="1">
    <source>
        <dbReference type="ARBA" id="ARBA00022670"/>
    </source>
</evidence>
<dbReference type="CDD" id="cd00306">
    <property type="entry name" value="Peptidases_S8_S53"/>
    <property type="match status" value="1"/>
</dbReference>
<evidence type="ECO:0000256" key="2">
    <source>
        <dbReference type="ARBA" id="ARBA00022801"/>
    </source>
</evidence>